<evidence type="ECO:0000256" key="9">
    <source>
        <dbReference type="SAM" id="Phobius"/>
    </source>
</evidence>
<protein>
    <recommendedName>
        <fullName evidence="8">Mannose-P-dolichol utilization defect 1 protein homolog</fullName>
    </recommendedName>
</protein>
<reference evidence="10 11" key="1">
    <citation type="submission" date="2016-03" db="EMBL/GenBank/DDBJ databases">
        <title>EvidentialGene: Evidence-directed Construction of Genes on Genomes.</title>
        <authorList>
            <person name="Gilbert D.G."/>
            <person name="Choi J.-H."/>
            <person name="Mockaitis K."/>
            <person name="Colbourne J."/>
            <person name="Pfrender M."/>
        </authorList>
    </citation>
    <scope>NUCLEOTIDE SEQUENCE [LARGE SCALE GENOMIC DNA]</scope>
    <source>
        <strain evidence="10 11">Xinb3</strain>
        <tissue evidence="10">Complete organism</tissue>
    </source>
</reference>
<evidence type="ECO:0000256" key="6">
    <source>
        <dbReference type="ARBA" id="ARBA00023136"/>
    </source>
</evidence>
<dbReference type="OrthoDB" id="271506at2759"/>
<evidence type="ECO:0000256" key="8">
    <source>
        <dbReference type="ARBA" id="ARBA00067517"/>
    </source>
</evidence>
<dbReference type="Proteomes" id="UP000076858">
    <property type="component" value="Unassembled WGS sequence"/>
</dbReference>
<dbReference type="AlphaFoldDB" id="A0A164ML68"/>
<keyword evidence="3 9" id="KW-0812">Transmembrane</keyword>
<keyword evidence="6 9" id="KW-0472">Membrane</keyword>
<dbReference type="InterPro" id="IPR006603">
    <property type="entry name" value="PQ-loop_rpt"/>
</dbReference>
<name>A0A164ML68_9CRUS</name>
<comment type="similarity">
    <text evidence="7">Belongs to the MPDU1 (TC 2.A.43.3) family.</text>
</comment>
<dbReference type="PANTHER" id="PTHR12226">
    <property type="entry name" value="MANNOSE-P-DOLICHOL UTILIZATION DEFECT 1 LEC35 -RELATED"/>
    <property type="match status" value="1"/>
</dbReference>
<accession>A0A164ML68</accession>
<dbReference type="FunFam" id="1.20.1280.290:FF:000006">
    <property type="entry name" value="mannose-P-dolichol utilization defect 1 protein"/>
    <property type="match status" value="1"/>
</dbReference>
<proteinExistence type="inferred from homology"/>
<dbReference type="PANTHER" id="PTHR12226:SF2">
    <property type="entry name" value="MANNOSE-P-DOLICHOL UTILIZATION DEFECT 1 PROTEIN"/>
    <property type="match status" value="1"/>
</dbReference>
<evidence type="ECO:0000256" key="7">
    <source>
        <dbReference type="ARBA" id="ARBA00038475"/>
    </source>
</evidence>
<comment type="caution">
    <text evidence="10">The sequence shown here is derived from an EMBL/GenBank/DDBJ whole genome shotgun (WGS) entry which is preliminary data.</text>
</comment>
<keyword evidence="5 9" id="KW-1133">Transmembrane helix</keyword>
<keyword evidence="4" id="KW-0677">Repeat</keyword>
<dbReference type="Pfam" id="PF04193">
    <property type="entry name" value="PQ-loop"/>
    <property type="match status" value="1"/>
</dbReference>
<evidence type="ECO:0000256" key="4">
    <source>
        <dbReference type="ARBA" id="ARBA00022737"/>
    </source>
</evidence>
<dbReference type="STRING" id="35525.A0A164ML68"/>
<dbReference type="InterPro" id="IPR016817">
    <property type="entry name" value="MannP-dilichol_defect-1"/>
</dbReference>
<dbReference type="GO" id="GO:0016020">
    <property type="term" value="C:membrane"/>
    <property type="evidence" value="ECO:0007669"/>
    <property type="project" value="UniProtKB-SubCell"/>
</dbReference>
<comment type="subcellular location">
    <subcellularLocation>
        <location evidence="1">Membrane</location>
        <topology evidence="1">Multi-pass membrane protein</topology>
    </subcellularLocation>
</comment>
<dbReference type="Gene3D" id="1.20.1280.290">
    <property type="match status" value="1"/>
</dbReference>
<evidence type="ECO:0000256" key="1">
    <source>
        <dbReference type="ARBA" id="ARBA00004141"/>
    </source>
</evidence>
<organism evidence="10 11">
    <name type="scientific">Daphnia magna</name>
    <dbReference type="NCBI Taxonomy" id="35525"/>
    <lineage>
        <taxon>Eukaryota</taxon>
        <taxon>Metazoa</taxon>
        <taxon>Ecdysozoa</taxon>
        <taxon>Arthropoda</taxon>
        <taxon>Crustacea</taxon>
        <taxon>Branchiopoda</taxon>
        <taxon>Diplostraca</taxon>
        <taxon>Cladocera</taxon>
        <taxon>Anomopoda</taxon>
        <taxon>Daphniidae</taxon>
        <taxon>Daphnia</taxon>
    </lineage>
</organism>
<dbReference type="GO" id="GO:0009312">
    <property type="term" value="P:oligosaccharide biosynthetic process"/>
    <property type="evidence" value="ECO:0007669"/>
    <property type="project" value="TreeGrafter"/>
</dbReference>
<feature type="transmembrane region" description="Helical" evidence="9">
    <location>
        <begin position="124"/>
        <end position="145"/>
    </location>
</feature>
<evidence type="ECO:0000256" key="5">
    <source>
        <dbReference type="ARBA" id="ARBA00022989"/>
    </source>
</evidence>
<evidence type="ECO:0000313" key="11">
    <source>
        <dbReference type="Proteomes" id="UP000076858"/>
    </source>
</evidence>
<gene>
    <name evidence="10" type="ORF">APZ42_031712</name>
</gene>
<evidence type="ECO:0000313" key="10">
    <source>
        <dbReference type="EMBL" id="KZS05156.1"/>
    </source>
</evidence>
<keyword evidence="11" id="KW-1185">Reference proteome</keyword>
<dbReference type="SMART" id="SM00679">
    <property type="entry name" value="CTNS"/>
    <property type="match status" value="1"/>
</dbReference>
<keyword evidence="2" id="KW-0813">Transport</keyword>
<dbReference type="EMBL" id="LRGB01002993">
    <property type="protein sequence ID" value="KZS05156.1"/>
    <property type="molecule type" value="Genomic_DNA"/>
</dbReference>
<evidence type="ECO:0000256" key="2">
    <source>
        <dbReference type="ARBA" id="ARBA00022448"/>
    </source>
</evidence>
<sequence length="165" mass="18686">MEYLKPVILQVLSPQCYDEFFLNFNFFHVECLKAALSKGLGLGIIAGSVLVKVPQILKLFNAKSGEGINLTAIFMELFAISANMAYSFRNEFPFRFFFFFSLFRRVMLVAGGRRRRPFIQLTALLLYASGTPFFVFISGGASLVAPENEKKSSRLLRQFALEQTI</sequence>
<evidence type="ECO:0000256" key="3">
    <source>
        <dbReference type="ARBA" id="ARBA00022692"/>
    </source>
</evidence>